<dbReference type="EC" id="2.3.1.-" evidence="2"/>
<name>A0A084ZI29_9ENTR</name>
<dbReference type="EMBL" id="JMTB01000137">
    <property type="protein sequence ID" value="KFB97123.1"/>
    <property type="molecule type" value="Genomic_DNA"/>
</dbReference>
<dbReference type="GO" id="GO:0009404">
    <property type="term" value="P:toxin metabolic process"/>
    <property type="evidence" value="ECO:0007669"/>
    <property type="project" value="UniProtKB-UniRule"/>
</dbReference>
<comment type="similarity">
    <text evidence="1 2">Belongs to the RTX toxin acyltransferase family.</text>
</comment>
<dbReference type="PRINTS" id="PR01489">
    <property type="entry name" value="RTXTOXINC"/>
</dbReference>
<proteinExistence type="inferred from homology"/>
<dbReference type="OrthoDB" id="8596436at2"/>
<accession>A0A084ZI29</accession>
<dbReference type="RefSeq" id="WP_038163267.1">
    <property type="nucleotide sequence ID" value="NZ_JMTB01000137.1"/>
</dbReference>
<comment type="function">
    <text evidence="2">Involved in fatty acylation of protoxin at internal lysine residues, thereby converting it to the active toxin.</text>
</comment>
<keyword evidence="2 3" id="KW-0012">Acyltransferase</keyword>
<evidence type="ECO:0000313" key="3">
    <source>
        <dbReference type="EMBL" id="KFB97123.1"/>
    </source>
</evidence>
<keyword evidence="4" id="KW-1185">Reference proteome</keyword>
<reference evidence="4" key="1">
    <citation type="submission" date="2014-05" db="EMBL/GenBank/DDBJ databases">
        <title>ATOL: Assembling a taxonomically balanced genome-scale reconstruction of the evolutionary history of the Enterobacteriaceae.</title>
        <authorList>
            <person name="Plunkett G. III"/>
            <person name="Neeno-Eckwall E.C."/>
            <person name="Glasner J.D."/>
            <person name="Perna N.T."/>
        </authorList>
    </citation>
    <scope>NUCLEOTIDE SEQUENCE [LARGE SCALE GENOMIC DNA]</scope>
    <source>
        <strain evidence="4">ATCC 49490</strain>
    </source>
</reference>
<dbReference type="GO" id="GO:0016746">
    <property type="term" value="F:acyltransferase activity"/>
    <property type="evidence" value="ECO:0007669"/>
    <property type="project" value="UniProtKB-UniRule"/>
</dbReference>
<dbReference type="GO" id="GO:0031640">
    <property type="term" value="P:killing of cells of another organism"/>
    <property type="evidence" value="ECO:0007669"/>
    <property type="project" value="UniProtKB-KW"/>
</dbReference>
<protein>
    <recommendedName>
        <fullName evidence="2">RTX toxin-activating lysine-acyltransferase</fullName>
        <ecNumber evidence="2">2.3.1.-</ecNumber>
    </recommendedName>
</protein>
<evidence type="ECO:0000256" key="2">
    <source>
        <dbReference type="RuleBase" id="RU368102"/>
    </source>
</evidence>
<keyword evidence="2" id="KW-0204">Cytolysis</keyword>
<dbReference type="InterPro" id="IPR003996">
    <property type="entry name" value="RTX_toxin-activating_protC_bac"/>
</dbReference>
<dbReference type="GO" id="GO:0005737">
    <property type="term" value="C:cytoplasm"/>
    <property type="evidence" value="ECO:0007669"/>
    <property type="project" value="UniProtKB-SubCell"/>
</dbReference>
<keyword evidence="2 3" id="KW-0808">Transferase</keyword>
<evidence type="ECO:0000313" key="4">
    <source>
        <dbReference type="Proteomes" id="UP000028630"/>
    </source>
</evidence>
<dbReference type="Pfam" id="PF02794">
    <property type="entry name" value="HlyC"/>
    <property type="match status" value="1"/>
</dbReference>
<evidence type="ECO:0000256" key="1">
    <source>
        <dbReference type="ARBA" id="ARBA00005686"/>
    </source>
</evidence>
<sequence length="175" mass="20138">MRCGDYTVQAPLLLGGQFSEAEILGAAVWLWMHSPVHRDAPLSVLPTVLLPVIKLEQYVLVSRGGRPVCFLSWMWLNVESEARYLTEPSVMIRDEDWCSGDRMWFRDFIAPFGHTPDMLRLLRHDVMPQFCARSLWHRGGAVRPCIKTFRGSHITREEFRAWKSLSPPQTGLIQC</sequence>
<dbReference type="Proteomes" id="UP000028630">
    <property type="component" value="Unassembled WGS sequence"/>
</dbReference>
<comment type="caution">
    <text evidence="3">The sequence shown here is derived from an EMBL/GenBank/DDBJ whole genome shotgun (WGS) entry which is preliminary data.</text>
</comment>
<dbReference type="eggNOG" id="COG2994">
    <property type="taxonomic scope" value="Bacteria"/>
</dbReference>
<dbReference type="AlphaFoldDB" id="A0A084ZI29"/>
<gene>
    <name evidence="3" type="ORF">GTGU_04656</name>
</gene>
<keyword evidence="2" id="KW-0963">Cytoplasm</keyword>
<organism evidence="3 4">
    <name type="scientific">Trabulsiella guamensis ATCC 49490</name>
    <dbReference type="NCBI Taxonomy" id="1005994"/>
    <lineage>
        <taxon>Bacteria</taxon>
        <taxon>Pseudomonadati</taxon>
        <taxon>Pseudomonadota</taxon>
        <taxon>Gammaproteobacteria</taxon>
        <taxon>Enterobacterales</taxon>
        <taxon>Enterobacteriaceae</taxon>
        <taxon>Trabulsiella</taxon>
    </lineage>
</organism>
<comment type="subcellular location">
    <subcellularLocation>
        <location evidence="2">Cytoplasm</location>
    </subcellularLocation>
</comment>